<sequence length="183" mass="19724">MLNRSLSAAMIFSVLAGLAACSSKETIESDMGMSDAPDWVNEGTQAVDDDDGRYIQGVAYAPPLNDQSLQTSTADGRARAEVARVVSSFVDSTLNDYTASTGDTAVANIEQTIVNSTKTALNGAKIKGRWKDEDTGNIYSFAEMDMDVLDDSIQTASKLSENFKAFYSNNANANFERFVEGNK</sequence>
<dbReference type="Proteomes" id="UP001501337">
    <property type="component" value="Unassembled WGS sequence"/>
</dbReference>
<keyword evidence="3" id="KW-1185">Reference proteome</keyword>
<organism evidence="2 3">
    <name type="scientific">Allohahella marinimesophila</name>
    <dbReference type="NCBI Taxonomy" id="1054972"/>
    <lineage>
        <taxon>Bacteria</taxon>
        <taxon>Pseudomonadati</taxon>
        <taxon>Pseudomonadota</taxon>
        <taxon>Gammaproteobacteria</taxon>
        <taxon>Oceanospirillales</taxon>
        <taxon>Hahellaceae</taxon>
        <taxon>Allohahella</taxon>
    </lineage>
</organism>
<dbReference type="Gene3D" id="3.10.129.140">
    <property type="entry name" value="Helicobacter TNF-alpha-Inducing protein"/>
    <property type="match status" value="1"/>
</dbReference>
<dbReference type="PROSITE" id="PS51257">
    <property type="entry name" value="PROKAR_LIPOPROTEIN"/>
    <property type="match status" value="1"/>
</dbReference>
<keyword evidence="1" id="KW-0732">Signal</keyword>
<dbReference type="RefSeq" id="WP_344804699.1">
    <property type="nucleotide sequence ID" value="NZ_BAABBO010000007.1"/>
</dbReference>
<evidence type="ECO:0008006" key="4">
    <source>
        <dbReference type="Google" id="ProtNLM"/>
    </source>
</evidence>
<evidence type="ECO:0000256" key="1">
    <source>
        <dbReference type="SAM" id="SignalP"/>
    </source>
</evidence>
<feature type="chain" id="PRO_5046139439" description="LPP20 lipoprotein" evidence="1">
    <location>
        <begin position="20"/>
        <end position="183"/>
    </location>
</feature>
<dbReference type="EMBL" id="BAABBO010000007">
    <property type="protein sequence ID" value="GAA3956657.1"/>
    <property type="molecule type" value="Genomic_DNA"/>
</dbReference>
<evidence type="ECO:0000313" key="3">
    <source>
        <dbReference type="Proteomes" id="UP001501337"/>
    </source>
</evidence>
<evidence type="ECO:0000313" key="2">
    <source>
        <dbReference type="EMBL" id="GAA3956657.1"/>
    </source>
</evidence>
<protein>
    <recommendedName>
        <fullName evidence="4">LPP20 lipoprotein</fullName>
    </recommendedName>
</protein>
<reference evidence="3" key="1">
    <citation type="journal article" date="2019" name="Int. J. Syst. Evol. Microbiol.">
        <title>The Global Catalogue of Microorganisms (GCM) 10K type strain sequencing project: providing services to taxonomists for standard genome sequencing and annotation.</title>
        <authorList>
            <consortium name="The Broad Institute Genomics Platform"/>
            <consortium name="The Broad Institute Genome Sequencing Center for Infectious Disease"/>
            <person name="Wu L."/>
            <person name="Ma J."/>
        </authorList>
    </citation>
    <scope>NUCLEOTIDE SEQUENCE [LARGE SCALE GENOMIC DNA]</scope>
    <source>
        <strain evidence="3">JCM 17555</strain>
    </source>
</reference>
<proteinExistence type="predicted"/>
<comment type="caution">
    <text evidence="2">The sequence shown here is derived from an EMBL/GenBank/DDBJ whole genome shotgun (WGS) entry which is preliminary data.</text>
</comment>
<feature type="signal peptide" evidence="1">
    <location>
        <begin position="1"/>
        <end position="19"/>
    </location>
</feature>
<name>A0ABP7NYH1_9GAMM</name>
<accession>A0ABP7NYH1</accession>
<gene>
    <name evidence="2" type="ORF">GCM10022278_14010</name>
</gene>